<keyword evidence="3" id="KW-0488">Methylation</keyword>
<sequence length="721" mass="78847">MRKLNTKLILLTGGLVTVSLLAAAIIIYYQMTDVVEENAAGTGTSSVEKEKRYIEQYFETFENHLNMISGDTRVTTFLKDKSGNGPDYSKGYSGVIEVMNRLIYNYDSVELTFTGAANGGTHTTPHVNVEDMDATTRPWYQAAVETPQKTAWTEPYKSEDGGNYVISAGKAVVDPLTNDVLGVVGIDVSLSHLNEMMAEMDVPYNGFITLIGDNGSVVAHPEQDGVQLGEGDPLYSVLDTEGSGRTSLQHQNDEYSLFYDRIETNNWVIGTAFSDDAMASESAGIRDTIMIIAAAAIILSVLLTVIISRRITKPVKEMQKKVNEMAEGDLTVQFPGSTHEEIDYLSRDLNKMAENLRTLVEQVKGSATQVASSSEQFSAVSEETSASGEEVANAVYDISQGAVSQAEEAEKTKQEMEILTTAFMFLEEQVKEIENRSKTSEEINEAGAAKVTTLTEKAGESQTMMEEVEHVFARLSERLEDIQKAMSSIGDISDQTNLLALNASIEAARAGEHGKGFAVVAEEVRKLADASSTSADEVKTILKGLTDEADQVHETVERSRHVSSEQQEAVQSVKHSFEQIKETGESISAVVQRLLEEIPMMDERRQAVEEAITRIAEVSQSNAASAEEVNASTDEQKEAMRSVASSAESLHEQSDTLASFIQQFRVGHTDSLQENADEAADPHSVEGEEEQVDETENETEENLEEDTNTGTETEFSSGENK</sequence>
<dbReference type="InterPro" id="IPR029151">
    <property type="entry name" value="Sensor-like_sf"/>
</dbReference>
<dbReference type="SUPFAM" id="SSF58104">
    <property type="entry name" value="Methyl-accepting chemotaxis protein (MCP) signaling domain"/>
    <property type="match status" value="1"/>
</dbReference>
<dbReference type="Gene3D" id="6.10.340.10">
    <property type="match status" value="1"/>
</dbReference>
<reference evidence="16 17" key="1">
    <citation type="submission" date="2016-10" db="EMBL/GenBank/DDBJ databases">
        <authorList>
            <person name="de Groot N.N."/>
        </authorList>
    </citation>
    <scope>NUCLEOTIDE SEQUENCE [LARGE SCALE GENOMIC DNA]</scope>
    <source>
        <strain evidence="16 17">CGMCC 1.6134</strain>
    </source>
</reference>
<dbReference type="AlphaFoldDB" id="A0A1I4MUL9"/>
<evidence type="ECO:0000313" key="17">
    <source>
        <dbReference type="Proteomes" id="UP000199668"/>
    </source>
</evidence>
<evidence type="ECO:0000259" key="15">
    <source>
        <dbReference type="PROSITE" id="PS50885"/>
    </source>
</evidence>
<evidence type="ECO:0000256" key="12">
    <source>
        <dbReference type="SAM" id="MobiDB-lite"/>
    </source>
</evidence>
<dbReference type="GO" id="GO:0005886">
    <property type="term" value="C:plasma membrane"/>
    <property type="evidence" value="ECO:0007669"/>
    <property type="project" value="UniProtKB-SubCell"/>
</dbReference>
<dbReference type="GO" id="GO:0007165">
    <property type="term" value="P:signal transduction"/>
    <property type="evidence" value="ECO:0007669"/>
    <property type="project" value="UniProtKB-KW"/>
</dbReference>
<comment type="subcellular location">
    <subcellularLocation>
        <location evidence="1">Cell membrane</location>
        <topology evidence="1">Multi-pass membrane protein</topology>
    </subcellularLocation>
</comment>
<dbReference type="Proteomes" id="UP000199668">
    <property type="component" value="Unassembled WGS sequence"/>
</dbReference>
<keyword evidence="6 13" id="KW-1133">Transmembrane helix</keyword>
<evidence type="ECO:0000313" key="16">
    <source>
        <dbReference type="EMBL" id="SFM06928.1"/>
    </source>
</evidence>
<dbReference type="PANTHER" id="PTHR32089:SF114">
    <property type="entry name" value="METHYL-ACCEPTING CHEMOTAXIS PROTEIN MCPB"/>
    <property type="match status" value="1"/>
</dbReference>
<dbReference type="InterPro" id="IPR003660">
    <property type="entry name" value="HAMP_dom"/>
</dbReference>
<dbReference type="GO" id="GO:0006935">
    <property type="term" value="P:chemotaxis"/>
    <property type="evidence" value="ECO:0007669"/>
    <property type="project" value="UniProtKB-KW"/>
</dbReference>
<keyword evidence="5 13" id="KW-0812">Transmembrane</keyword>
<feature type="region of interest" description="Disordered" evidence="12">
    <location>
        <begin position="671"/>
        <end position="721"/>
    </location>
</feature>
<dbReference type="SUPFAM" id="SSF103190">
    <property type="entry name" value="Sensory domain-like"/>
    <property type="match status" value="1"/>
</dbReference>
<dbReference type="Pfam" id="PF00015">
    <property type="entry name" value="MCPsignal"/>
    <property type="match status" value="1"/>
</dbReference>
<dbReference type="CDD" id="cd12912">
    <property type="entry name" value="PDC2_MCP_like"/>
    <property type="match status" value="1"/>
</dbReference>
<evidence type="ECO:0000256" key="6">
    <source>
        <dbReference type="ARBA" id="ARBA00022989"/>
    </source>
</evidence>
<evidence type="ECO:0000256" key="8">
    <source>
        <dbReference type="ARBA" id="ARBA00023224"/>
    </source>
</evidence>
<evidence type="ECO:0000259" key="14">
    <source>
        <dbReference type="PROSITE" id="PS50111"/>
    </source>
</evidence>
<feature type="compositionally biased region" description="Low complexity" evidence="12">
    <location>
        <begin position="619"/>
        <end position="632"/>
    </location>
</feature>
<evidence type="ECO:0000256" key="1">
    <source>
        <dbReference type="ARBA" id="ARBA00004651"/>
    </source>
</evidence>
<dbReference type="PROSITE" id="PS50885">
    <property type="entry name" value="HAMP"/>
    <property type="match status" value="1"/>
</dbReference>
<dbReference type="CDD" id="cd06225">
    <property type="entry name" value="HAMP"/>
    <property type="match status" value="1"/>
</dbReference>
<feature type="domain" description="HAMP" evidence="15">
    <location>
        <begin position="309"/>
        <end position="361"/>
    </location>
</feature>
<keyword evidence="4" id="KW-0145">Chemotaxis</keyword>
<keyword evidence="7 13" id="KW-0472">Membrane</keyword>
<dbReference type="PANTHER" id="PTHR32089">
    <property type="entry name" value="METHYL-ACCEPTING CHEMOTAXIS PROTEIN MCPB"/>
    <property type="match status" value="1"/>
</dbReference>
<dbReference type="SMART" id="SM00304">
    <property type="entry name" value="HAMP"/>
    <property type="match status" value="1"/>
</dbReference>
<keyword evidence="11" id="KW-0175">Coiled coil</keyword>
<keyword evidence="8 10" id="KW-0807">Transducer</keyword>
<protein>
    <submittedName>
        <fullName evidence="16">Methyl-accepting chemotaxis protein</fullName>
    </submittedName>
</protein>
<dbReference type="Gene3D" id="1.10.287.950">
    <property type="entry name" value="Methyl-accepting chemotaxis protein"/>
    <property type="match status" value="1"/>
</dbReference>
<dbReference type="Pfam" id="PF02743">
    <property type="entry name" value="dCache_1"/>
    <property type="match status" value="1"/>
</dbReference>
<dbReference type="InterPro" id="IPR033479">
    <property type="entry name" value="dCache_1"/>
</dbReference>
<name>A0A1I4MUL9_9BACI</name>
<accession>A0A1I4MUL9</accession>
<evidence type="ECO:0000256" key="11">
    <source>
        <dbReference type="SAM" id="Coils"/>
    </source>
</evidence>
<dbReference type="SMART" id="SM00283">
    <property type="entry name" value="MA"/>
    <property type="match status" value="1"/>
</dbReference>
<dbReference type="Gene3D" id="3.30.450.20">
    <property type="entry name" value="PAS domain"/>
    <property type="match status" value="1"/>
</dbReference>
<organism evidence="16 17">
    <name type="scientific">Salibacterium qingdaonense</name>
    <dbReference type="NCBI Taxonomy" id="266892"/>
    <lineage>
        <taxon>Bacteria</taxon>
        <taxon>Bacillati</taxon>
        <taxon>Bacillota</taxon>
        <taxon>Bacilli</taxon>
        <taxon>Bacillales</taxon>
        <taxon>Bacillaceae</taxon>
    </lineage>
</organism>
<dbReference type="PROSITE" id="PS50111">
    <property type="entry name" value="CHEMOTAXIS_TRANSDUC_2"/>
    <property type="match status" value="1"/>
</dbReference>
<feature type="coiled-coil region" evidence="11">
    <location>
        <begin position="409"/>
        <end position="436"/>
    </location>
</feature>
<dbReference type="InterPro" id="IPR004089">
    <property type="entry name" value="MCPsignal_dom"/>
</dbReference>
<proteinExistence type="inferred from homology"/>
<comment type="similarity">
    <text evidence="9">Belongs to the methyl-accepting chemotaxis (MCP) protein family.</text>
</comment>
<dbReference type="EMBL" id="FOTY01000013">
    <property type="protein sequence ID" value="SFM06928.1"/>
    <property type="molecule type" value="Genomic_DNA"/>
</dbReference>
<dbReference type="RefSeq" id="WP_177195527.1">
    <property type="nucleotide sequence ID" value="NZ_FOTY01000013.1"/>
</dbReference>
<feature type="compositionally biased region" description="Acidic residues" evidence="12">
    <location>
        <begin position="687"/>
        <end position="707"/>
    </location>
</feature>
<evidence type="ECO:0000256" key="9">
    <source>
        <dbReference type="ARBA" id="ARBA00029447"/>
    </source>
</evidence>
<evidence type="ECO:0000256" key="10">
    <source>
        <dbReference type="PROSITE-ProRule" id="PRU00284"/>
    </source>
</evidence>
<evidence type="ECO:0000256" key="13">
    <source>
        <dbReference type="SAM" id="Phobius"/>
    </source>
</evidence>
<feature type="region of interest" description="Disordered" evidence="12">
    <location>
        <begin position="619"/>
        <end position="650"/>
    </location>
</feature>
<keyword evidence="2" id="KW-1003">Cell membrane</keyword>
<evidence type="ECO:0000256" key="3">
    <source>
        <dbReference type="ARBA" id="ARBA00022481"/>
    </source>
</evidence>
<feature type="domain" description="Methyl-accepting transducer" evidence="14">
    <location>
        <begin position="380"/>
        <end position="637"/>
    </location>
</feature>
<keyword evidence="17" id="KW-1185">Reference proteome</keyword>
<dbReference type="Pfam" id="PF00672">
    <property type="entry name" value="HAMP"/>
    <property type="match status" value="1"/>
</dbReference>
<evidence type="ECO:0000256" key="4">
    <source>
        <dbReference type="ARBA" id="ARBA00022500"/>
    </source>
</evidence>
<gene>
    <name evidence="16" type="ORF">SAMN04488054_11370</name>
</gene>
<dbReference type="CDD" id="cd12913">
    <property type="entry name" value="PDC1_MCP_like"/>
    <property type="match status" value="1"/>
</dbReference>
<evidence type="ECO:0000256" key="2">
    <source>
        <dbReference type="ARBA" id="ARBA00022475"/>
    </source>
</evidence>
<evidence type="ECO:0000256" key="7">
    <source>
        <dbReference type="ARBA" id="ARBA00023136"/>
    </source>
</evidence>
<evidence type="ECO:0000256" key="5">
    <source>
        <dbReference type="ARBA" id="ARBA00022692"/>
    </source>
</evidence>
<dbReference type="STRING" id="266892.SAMN04488054_11370"/>
<feature type="transmembrane region" description="Helical" evidence="13">
    <location>
        <begin position="289"/>
        <end position="308"/>
    </location>
</feature>